<dbReference type="InterPro" id="IPR011049">
    <property type="entry name" value="Serralysin-like_metalloprot_C"/>
</dbReference>
<comment type="pathway">
    <text evidence="5">Glycan biosynthesis; alginate biosynthesis.</text>
</comment>
<keyword evidence="10" id="KW-0106">Calcium</keyword>
<reference evidence="17 18" key="1">
    <citation type="submission" date="2020-03" db="EMBL/GenBank/DDBJ databases">
        <authorList>
            <person name="Wang L."/>
            <person name="He N."/>
            <person name="Li Y."/>
            <person name="Fang Y."/>
            <person name="Zhang F."/>
        </authorList>
    </citation>
    <scope>NUCLEOTIDE SEQUENCE [LARGE SCALE GENOMIC DNA]</scope>
    <source>
        <strain evidence="18">hsmgli-8</strain>
    </source>
</reference>
<dbReference type="SUPFAM" id="SSF51126">
    <property type="entry name" value="Pectin lyase-like"/>
    <property type="match status" value="1"/>
</dbReference>
<proteinExistence type="inferred from homology"/>
<dbReference type="SMART" id="SM00710">
    <property type="entry name" value="PbH1"/>
    <property type="match status" value="7"/>
</dbReference>
<comment type="cofactor">
    <cofactor evidence="2">
        <name>Ca(2+)</name>
        <dbReference type="ChEBI" id="CHEBI:29108"/>
    </cofactor>
</comment>
<keyword evidence="11" id="KW-0016">Alginate biosynthesis</keyword>
<keyword evidence="9" id="KW-0677">Repeat</keyword>
<evidence type="ECO:0000256" key="1">
    <source>
        <dbReference type="ARBA" id="ARBA00001550"/>
    </source>
</evidence>
<dbReference type="InterPro" id="IPR012334">
    <property type="entry name" value="Pectin_lyas_fold"/>
</dbReference>
<evidence type="ECO:0000256" key="8">
    <source>
        <dbReference type="ARBA" id="ARBA00022525"/>
    </source>
</evidence>
<comment type="function">
    <text evidence="3">Converts beta-D-mannuronic acid (M) to alpha-L-guluronic acid (G), producing a polymer with gel-forming capacity, required for the formation of the cyst coat.</text>
</comment>
<evidence type="ECO:0000259" key="14">
    <source>
        <dbReference type="Pfam" id="PF08548"/>
    </source>
</evidence>
<dbReference type="InterPro" id="IPR006626">
    <property type="entry name" value="PbH1"/>
</dbReference>
<protein>
    <recommendedName>
        <fullName evidence="7">mannuronan 5-epimerase</fullName>
        <ecNumber evidence="7">5.1.3.37</ecNumber>
    </recommendedName>
</protein>
<dbReference type="PANTHER" id="PTHR38340:SF1">
    <property type="entry name" value="S-LAYER PROTEIN"/>
    <property type="match status" value="1"/>
</dbReference>
<gene>
    <name evidence="17" type="ORF">HBH25_01320</name>
</gene>
<evidence type="ECO:0000313" key="17">
    <source>
        <dbReference type="EMBL" id="NJO99507.1"/>
    </source>
</evidence>
<evidence type="ECO:0000256" key="11">
    <source>
        <dbReference type="ARBA" id="ARBA00022841"/>
    </source>
</evidence>
<evidence type="ECO:0000256" key="10">
    <source>
        <dbReference type="ARBA" id="ARBA00022837"/>
    </source>
</evidence>
<evidence type="ECO:0000256" key="6">
    <source>
        <dbReference type="ARBA" id="ARBA00010085"/>
    </source>
</evidence>
<dbReference type="PROSITE" id="PS00330">
    <property type="entry name" value="HEMOLYSIN_CALCIUM"/>
    <property type="match status" value="4"/>
</dbReference>
<evidence type="ECO:0000256" key="7">
    <source>
        <dbReference type="ARBA" id="ARBA00012124"/>
    </source>
</evidence>
<evidence type="ECO:0000259" key="15">
    <source>
        <dbReference type="Pfam" id="PF12708"/>
    </source>
</evidence>
<comment type="subcellular location">
    <subcellularLocation>
        <location evidence="4">Secreted</location>
    </subcellularLocation>
</comment>
<evidence type="ECO:0000259" key="16">
    <source>
        <dbReference type="Pfam" id="PF13229"/>
    </source>
</evidence>
<evidence type="ECO:0000256" key="5">
    <source>
        <dbReference type="ARBA" id="ARBA00005182"/>
    </source>
</evidence>
<feature type="region of interest" description="Disordered" evidence="13">
    <location>
        <begin position="420"/>
        <end position="443"/>
    </location>
</feature>
<dbReference type="Gene3D" id="2.150.10.10">
    <property type="entry name" value="Serralysin-like metalloprotease, C-terminal"/>
    <property type="match status" value="3"/>
</dbReference>
<sequence length="867" mass="90293">MATTFNVLDYGAKGDGVTDDTQAIQKAIDAAAKAGGGEVFVPKGTYIVSGTGSDGGCLTLKSNVTLNGERLGDTTLKLADDSSKDVAGLIHTSAKANTVNATVSNLTLDGNKAHTQGTVDGIVTGSTANGTAHTVGFTVAGVELQNFSGNGLLAQTLTTGSQVTDSIAHDNDGDGFATQFEAHQSGYDDAISFTDNQAYRNGDDGFDVSAAVGAPNAPVFANNQSHDNEGNGFRLTGVEQVPGVDQYQQFGIIGGQYYNNGGAGVVIRDYSTSTLRNADIHGNGQEGLALLGTTSASVYRNYIHDNAQNGPAAEIRVGEYLTADGSLIAADSQLNLTNNTITGSNQSTYGLDERQTPPSDDYRLFYGNVISHTQQGQVAGNADYTHTYDYAALPAYTLLGTDGVDRLTGVGADEVLQGGRGRDVLDGGAGDDRLEGGQGADRLTGGAGDDVFVYSRRQDSYASSAGDTHDRILDFDTAHDQLDLAALRLTGLGDGHNGTLLMTYNSGNDTTYLQSLDADADGYRFKLALSGNYEDTLTDANFFGRQAGTPRADVITTYREGGALLVGLGGDDTLTGGAANDRLEGDEGADRLSGGAGSDIFVYRKMTDSYVDDASGTAKQDLLLDFNEDQSDRIDVSALGFTSLGNGHGTTLTWSSDEQTGLVTIESLDADAAGHRFSITTLGNHFLTDLYGLDADNAFIFAPSIPDPHNTGNNLDFRSALADRLVGDEGYDGLYGEEGDDVLIGNGGADVLSGGSGADTFVYNRISDSYHGAADIISDLLISADRIDVSALGFTGLGNGTGDTLAVTYNSSTQRTVVQSKQADADGHRFEVSLSGDYTHTLSAGNFVFAEPSAEVAVLGVSHHDLG</sequence>
<dbReference type="EMBL" id="JAAVJI010000001">
    <property type="protein sequence ID" value="NJO99507.1"/>
    <property type="molecule type" value="Genomic_DNA"/>
</dbReference>
<accession>A0ABX0YBN0</accession>
<keyword evidence="18" id="KW-1185">Reference proteome</keyword>
<dbReference type="InterPro" id="IPR001343">
    <property type="entry name" value="Hemolysn_Ca-bd"/>
</dbReference>
<dbReference type="Gene3D" id="2.160.20.10">
    <property type="entry name" value="Single-stranded right-handed beta-helix, Pectin lyase-like"/>
    <property type="match status" value="1"/>
</dbReference>
<dbReference type="SUPFAM" id="SSF51120">
    <property type="entry name" value="beta-Roll"/>
    <property type="match status" value="3"/>
</dbReference>
<feature type="domain" description="Right handed beta helix" evidence="16">
    <location>
        <begin position="255"/>
        <end position="374"/>
    </location>
</feature>
<dbReference type="EC" id="5.1.3.37" evidence="7"/>
<name>A0ABX0YBN0_9PSED</name>
<organism evidence="17 18">
    <name type="scientific">Pseudomonas quercus</name>
    <dbReference type="NCBI Taxonomy" id="2722792"/>
    <lineage>
        <taxon>Bacteria</taxon>
        <taxon>Pseudomonadati</taxon>
        <taxon>Pseudomonadota</taxon>
        <taxon>Gammaproteobacteria</taxon>
        <taxon>Pseudomonadales</taxon>
        <taxon>Pseudomonadaceae</taxon>
        <taxon>Pseudomonas</taxon>
    </lineage>
</organism>
<dbReference type="Pfam" id="PF08548">
    <property type="entry name" value="Peptidase_M10_C"/>
    <property type="match status" value="1"/>
</dbReference>
<evidence type="ECO:0000256" key="12">
    <source>
        <dbReference type="ARBA" id="ARBA00023235"/>
    </source>
</evidence>
<dbReference type="Pfam" id="PF13229">
    <property type="entry name" value="Beta_helix"/>
    <property type="match status" value="1"/>
</dbReference>
<keyword evidence="8" id="KW-0964">Secreted</keyword>
<evidence type="ECO:0000256" key="2">
    <source>
        <dbReference type="ARBA" id="ARBA00001913"/>
    </source>
</evidence>
<dbReference type="RefSeq" id="WP_168080721.1">
    <property type="nucleotide sequence ID" value="NZ_JAAVJI010000001.1"/>
</dbReference>
<dbReference type="PRINTS" id="PR00313">
    <property type="entry name" value="CABNDNGRPT"/>
</dbReference>
<comment type="caution">
    <text evidence="17">The sequence shown here is derived from an EMBL/GenBank/DDBJ whole genome shotgun (WGS) entry which is preliminary data.</text>
</comment>
<dbReference type="InterPro" id="IPR050557">
    <property type="entry name" value="RTX_toxin/Mannuronan_C5-epim"/>
</dbReference>
<evidence type="ECO:0000256" key="4">
    <source>
        <dbReference type="ARBA" id="ARBA00004613"/>
    </source>
</evidence>
<dbReference type="PANTHER" id="PTHR38340">
    <property type="entry name" value="S-LAYER PROTEIN"/>
    <property type="match status" value="1"/>
</dbReference>
<feature type="domain" description="Rhamnogalacturonase A/B/Epimerase-like pectate lyase" evidence="15">
    <location>
        <begin position="5"/>
        <end position="185"/>
    </location>
</feature>
<feature type="domain" description="Peptidase M10 serralysin C-terminal" evidence="14">
    <location>
        <begin position="736"/>
        <end position="837"/>
    </location>
</feature>
<evidence type="ECO:0000256" key="9">
    <source>
        <dbReference type="ARBA" id="ARBA00022737"/>
    </source>
</evidence>
<dbReference type="Proteomes" id="UP000746535">
    <property type="component" value="Unassembled WGS sequence"/>
</dbReference>
<keyword evidence="12" id="KW-0413">Isomerase</keyword>
<dbReference type="InterPro" id="IPR024535">
    <property type="entry name" value="RHGA/B-epi-like_pectate_lyase"/>
</dbReference>
<dbReference type="InterPro" id="IPR039448">
    <property type="entry name" value="Beta_helix"/>
</dbReference>
<dbReference type="Pfam" id="PF00353">
    <property type="entry name" value="HemolysinCabind"/>
    <property type="match status" value="2"/>
</dbReference>
<evidence type="ECO:0000256" key="13">
    <source>
        <dbReference type="SAM" id="MobiDB-lite"/>
    </source>
</evidence>
<comment type="similarity">
    <text evidence="6">Belongs to the D-mannuronate C5-epimerase family.</text>
</comment>
<dbReference type="InterPro" id="IPR013858">
    <property type="entry name" value="Peptidase_M10B_C"/>
</dbReference>
<evidence type="ECO:0000313" key="18">
    <source>
        <dbReference type="Proteomes" id="UP000746535"/>
    </source>
</evidence>
<dbReference type="InterPro" id="IPR011050">
    <property type="entry name" value="Pectin_lyase_fold/virulence"/>
</dbReference>
<evidence type="ECO:0000256" key="3">
    <source>
        <dbReference type="ARBA" id="ARBA00002822"/>
    </source>
</evidence>
<dbReference type="Pfam" id="PF12708">
    <property type="entry name" value="Pect-lyase_RHGA_epim"/>
    <property type="match status" value="1"/>
</dbReference>
<comment type="catalytic activity">
    <reaction evidence="1">
        <text>[(1-&gt;4)-beta-D-mannuronosyl](n) = [alginate](n)</text>
        <dbReference type="Rhea" id="RHEA:45572"/>
        <dbReference type="Rhea" id="RHEA-COMP:11264"/>
        <dbReference type="Rhea" id="RHEA-COMP:11270"/>
        <dbReference type="ChEBI" id="CHEBI:58187"/>
        <dbReference type="ChEBI" id="CHEBI:85311"/>
        <dbReference type="EC" id="5.1.3.37"/>
    </reaction>
</comment>
<dbReference type="InterPro" id="IPR018511">
    <property type="entry name" value="Hemolysin-typ_Ca-bd_CS"/>
</dbReference>
<feature type="compositionally biased region" description="Basic and acidic residues" evidence="13">
    <location>
        <begin position="420"/>
        <end position="435"/>
    </location>
</feature>